<evidence type="ECO:0000313" key="3">
    <source>
        <dbReference type="Proteomes" id="UP000001202"/>
    </source>
</evidence>
<accession>A0A0H3BLP3</accession>
<dbReference type="Proteomes" id="UP000001202">
    <property type="component" value="Chromosome"/>
</dbReference>
<dbReference type="AlphaFoldDB" id="A0A0H3BLP3"/>
<sequence>MNVHRVLSLGMQSVPSVTLSKTGKMEGSGSFAARLSAAQQGAACSAEKNDALYTQARELETLFVRVMVQSMRETLSGQTLAGERSFSGRLYEDALYEHFSAQLAAQGGFGLAEKVYRQLNPRREAAPGA</sequence>
<organism evidence="2 3">
    <name type="scientific">Treponema pallidum subsp. pallidum (strain SS14)</name>
    <dbReference type="NCBI Taxonomy" id="455434"/>
    <lineage>
        <taxon>Bacteria</taxon>
        <taxon>Pseudomonadati</taxon>
        <taxon>Spirochaetota</taxon>
        <taxon>Spirochaetia</taxon>
        <taxon>Spirochaetales</taxon>
        <taxon>Treponemataceae</taxon>
        <taxon>Treponema</taxon>
    </lineage>
</organism>
<name>A0A0H3BLP3_TREPS</name>
<gene>
    <name evidence="2" type="ordered locus">TPASS_0959</name>
</gene>
<dbReference type="InterPro" id="IPR019301">
    <property type="entry name" value="Flagellar_prot_FlgJ_N"/>
</dbReference>
<dbReference type="RefSeq" id="WP_010882403.1">
    <property type="nucleotide sequence ID" value="NC_010741.1"/>
</dbReference>
<dbReference type="EMBL" id="CP000805">
    <property type="protein sequence ID" value="ACD71375.1"/>
    <property type="molecule type" value="Genomic_DNA"/>
</dbReference>
<feature type="domain" description="Flagellar protein FlgJ N-terminal" evidence="1">
    <location>
        <begin position="69"/>
        <end position="118"/>
    </location>
</feature>
<dbReference type="Pfam" id="PF10135">
    <property type="entry name" value="Rod-binding"/>
    <property type="match status" value="1"/>
</dbReference>
<proteinExistence type="predicted"/>
<dbReference type="GeneID" id="93876706"/>
<dbReference type="KEGG" id="tpp:TPASS_0959"/>
<evidence type="ECO:0000259" key="1">
    <source>
        <dbReference type="Pfam" id="PF10135"/>
    </source>
</evidence>
<reference evidence="2 3" key="1">
    <citation type="journal article" date="2008" name="BMC Microbiol.">
        <title>Complete genome sequence of Treponema pallidum ssp. pallidum strain SS14 determined with oligonucleotide arrays.</title>
        <authorList>
            <person name="Matejkova P."/>
            <person name="Strouhal M."/>
            <person name="Smajs D."/>
            <person name="Norris S.J."/>
            <person name="Palzkill T."/>
            <person name="Petrosino J.F."/>
            <person name="Sodergren E."/>
            <person name="Norton J.E."/>
            <person name="Singh J."/>
            <person name="Richmond T.A."/>
            <person name="Molla M.N."/>
            <person name="Albert T.J."/>
            <person name="Weinstock G.M."/>
        </authorList>
    </citation>
    <scope>NUCLEOTIDE SEQUENCE [LARGE SCALE GENOMIC DNA]</scope>
    <source>
        <strain evidence="2 3">SS14</strain>
    </source>
</reference>
<protein>
    <recommendedName>
        <fullName evidence="1">Flagellar protein FlgJ N-terminal domain-containing protein</fullName>
    </recommendedName>
</protein>
<evidence type="ECO:0000313" key="2">
    <source>
        <dbReference type="EMBL" id="ACD71375.1"/>
    </source>
</evidence>
<dbReference type="PATRIC" id="fig|455434.6.peg.946"/>